<evidence type="ECO:0000259" key="2">
    <source>
        <dbReference type="Pfam" id="PF07238"/>
    </source>
</evidence>
<dbReference type="EMBL" id="JAIWIU010000017">
    <property type="protein sequence ID" value="MCA2015170.1"/>
    <property type="molecule type" value="Genomic_DNA"/>
</dbReference>
<proteinExistence type="predicted"/>
<dbReference type="PIRSF" id="PIRSF028141">
    <property type="entry name" value="C-di-GMP_BP_PA4608"/>
    <property type="match status" value="1"/>
</dbReference>
<reference evidence="4" key="1">
    <citation type="submission" date="2023-07" db="EMBL/GenBank/DDBJ databases">
        <title>Molecular identification of indigenous halophilic bacteria isolated from red sea cost, biodegradation of synthetic dyes and assessment of degraded metabolite toxicity.</title>
        <authorList>
            <person name="Chaieb K."/>
            <person name="Altayb H.N."/>
        </authorList>
    </citation>
    <scope>NUCLEOTIDE SEQUENCE [LARGE SCALE GENOMIC DNA]</scope>
    <source>
        <strain evidence="4">K20</strain>
    </source>
</reference>
<sequence>MERRRFLRVIYQAPVTLSQSDLSFNAMVKDISLHGLLVYCETPSDLISDKPLDVNIPLNDGDVIIQLTAQVVDLKSNLLRLKVDHIELESLGHLKRLVELNMGNDEILHRDLDHLMDNHDIE</sequence>
<protein>
    <recommendedName>
        <fullName evidence="1">Cyclic diguanosine monophosphate-binding protein</fullName>
        <shortName evidence="1">c-di-GMP-binding protein</shortName>
    </recommendedName>
    <alternativeName>
        <fullName evidence="1">Pilz domain-containing protein</fullName>
    </alternativeName>
</protein>
<gene>
    <name evidence="3" type="ORF">LDJ79_03545</name>
</gene>
<feature type="domain" description="PilZ" evidence="2">
    <location>
        <begin position="2"/>
        <end position="99"/>
    </location>
</feature>
<keyword evidence="1" id="KW-0973">c-di-GMP</keyword>
<comment type="caution">
    <text evidence="3">The sequence shown here is derived from an EMBL/GenBank/DDBJ whole genome shotgun (WGS) entry which is preliminary data.</text>
</comment>
<dbReference type="Pfam" id="PF07238">
    <property type="entry name" value="PilZ"/>
    <property type="match status" value="1"/>
</dbReference>
<evidence type="ECO:0000313" key="4">
    <source>
        <dbReference type="Proteomes" id="UP001199044"/>
    </source>
</evidence>
<evidence type="ECO:0000256" key="1">
    <source>
        <dbReference type="PIRNR" id="PIRNR028141"/>
    </source>
</evidence>
<dbReference type="Gene3D" id="2.40.10.220">
    <property type="entry name" value="predicted glycosyltransferase like domains"/>
    <property type="match status" value="1"/>
</dbReference>
<comment type="function">
    <text evidence="1">Binds the second messenger bis-(3'-5') cyclic dimeric guanosine monophosphate (c-di-GMP). Can bind two c-di-GMP molecules per monomer. May play a role in bacterial second-messenger regulated processes. Binding to c-di-GMP induces a conformational change of the C- and N-termini resulting in the exposure of a highly negative surface on one side of the protein to a possible effector protein.</text>
</comment>
<dbReference type="Proteomes" id="UP001199044">
    <property type="component" value="Unassembled WGS sequence"/>
</dbReference>
<accession>A0ABS7YLM5</accession>
<dbReference type="RefSeq" id="WP_225249631.1">
    <property type="nucleotide sequence ID" value="NZ_JAIWIU010000017.1"/>
</dbReference>
<keyword evidence="4" id="KW-1185">Reference proteome</keyword>
<dbReference type="InterPro" id="IPR009875">
    <property type="entry name" value="PilZ_domain"/>
</dbReference>
<organism evidence="3 4">
    <name type="scientific">Vibrio tritonius</name>
    <dbReference type="NCBI Taxonomy" id="1435069"/>
    <lineage>
        <taxon>Bacteria</taxon>
        <taxon>Pseudomonadati</taxon>
        <taxon>Pseudomonadota</taxon>
        <taxon>Gammaproteobacteria</taxon>
        <taxon>Vibrionales</taxon>
        <taxon>Vibrionaceae</taxon>
        <taxon>Vibrio</taxon>
    </lineage>
</organism>
<evidence type="ECO:0000313" key="3">
    <source>
        <dbReference type="EMBL" id="MCA2015170.1"/>
    </source>
</evidence>
<name>A0ABS7YLM5_9VIBR</name>
<dbReference type="SUPFAM" id="SSF141371">
    <property type="entry name" value="PilZ domain-like"/>
    <property type="match status" value="1"/>
</dbReference>
<dbReference type="InterPro" id="IPR027021">
    <property type="entry name" value="C-di-GMP_BP_PA4608"/>
</dbReference>
<keyword evidence="1" id="KW-0547">Nucleotide-binding</keyword>
<comment type="subunit">
    <text evidence="1">Monomer in both c-di-GMP-bound and free forms.</text>
</comment>